<feature type="modified residue" description="4-aspartylphosphate" evidence="15">
    <location>
        <position position="818"/>
    </location>
</feature>
<evidence type="ECO:0000313" key="24">
    <source>
        <dbReference type="Proteomes" id="UP000295794"/>
    </source>
</evidence>
<evidence type="ECO:0000256" key="9">
    <source>
        <dbReference type="ARBA" id="ARBA00022989"/>
    </source>
</evidence>
<dbReference type="PRINTS" id="PR00344">
    <property type="entry name" value="BCTRLSENSOR"/>
</dbReference>
<evidence type="ECO:0000256" key="14">
    <source>
        <dbReference type="PROSITE-ProRule" id="PRU00110"/>
    </source>
</evidence>
<evidence type="ECO:0000256" key="8">
    <source>
        <dbReference type="ARBA" id="ARBA00022840"/>
    </source>
</evidence>
<dbReference type="PANTHER" id="PTHR45339">
    <property type="entry name" value="HYBRID SIGNAL TRANSDUCTION HISTIDINE KINASE J"/>
    <property type="match status" value="1"/>
</dbReference>
<dbReference type="GO" id="GO:0000155">
    <property type="term" value="F:phosphorelay sensor kinase activity"/>
    <property type="evidence" value="ECO:0007669"/>
    <property type="project" value="InterPro"/>
</dbReference>
<dbReference type="SMART" id="SM00387">
    <property type="entry name" value="HATPase_c"/>
    <property type="match status" value="1"/>
</dbReference>
<dbReference type="PROSITE" id="PS50110">
    <property type="entry name" value="RESPONSE_REGULATORY"/>
    <property type="match status" value="1"/>
</dbReference>
<dbReference type="PROSITE" id="PS50894">
    <property type="entry name" value="HPT"/>
    <property type="match status" value="1"/>
</dbReference>
<dbReference type="Pfam" id="PF01627">
    <property type="entry name" value="Hpt"/>
    <property type="match status" value="1"/>
</dbReference>
<evidence type="ECO:0000313" key="21">
    <source>
        <dbReference type="EMBL" id="STQ90131.1"/>
    </source>
</evidence>
<dbReference type="InterPro" id="IPR036890">
    <property type="entry name" value="HATPase_C_sf"/>
</dbReference>
<evidence type="ECO:0000256" key="13">
    <source>
        <dbReference type="ARBA" id="ARBA00070152"/>
    </source>
</evidence>
<sequence>MNVRKHIRQQNSVALKLLGQYYRIAIFIGGGCFSLLLLTLVILETKWTADNYMAQARSTLINGKHLLQYEIQRRETNLLTNVLLAERFAAVSPPFPLNTKVKCHSKGNTVIYSDFAYGCNLWVIADHKTQELNQGLLDFLTYISIYSGTVHTTSSQLITETTGVFFSPDFTFLGTWPAPSPQELRKVSNIKAYDLIKHLAPQLPQISDKTKKTELKKSRESIWIPFEGNLSLPIGGLELWMPAFEKDNVFLVVGRIMSIDLLKQTLQWERHDGNFKLLDSQGRDVLNELKSEKNSTSAVRDKLNHKAPVPHKNKNEIQEDSEFGQIQLSTPIGNQGWSLVYSYDWRSFFIARGDTLLKLFFYMVFILFSFWFFILFLHKRFTQPIYHRAKQAAESQQLSQVIMQNVPIGLCLIHAKTGGLIMANDCITSYANSSTNEELWQVLFTKWKEKITASKQNIYISLSLNNNKINFKCSFDLQRYNNEDVILCCMEDITEQFEIEARLKAARQYAEQASKLKSDFLANISHEIRTPLNAILGNLELMTYQPLPEEAQKQLAASRNASKSLLDLLNTVLDFSKAEAHQMHLSPQCYDLSNIVQELTNLFEPLATAKKIALAYEIAPNALGHYWIDGERVRQILTNLLSNALKFTHTGKITTTLYFDENTQQHVLSVADTGIGIAADKLQILFNPFVQADASIQHSFGGSGLGLSLCLRLAQLMKGEVCVQSELGQGSIFSLRVHAPPCEAFNTTHIEAMQPIRQVPTSVVTPLSSILVAEDHPASQALLYDQLSMLGYAADIVASGRAALAAYSETHYDLILTDLSMPEMGGLDLARCLREQGAKLPIVGMTAYAGEEEHQACLKAGIDALLLKPLSLSCLSRAMRQHISKNMPKQVKLHDPAERQPLAPHVFVALQEASLKSIKRIDSALQGEDTTVLALELHQLQGGLGLAGLDTLLNTCIELEICVKAGDLKTFSQTWPSMSERISDALQLFR</sequence>
<keyword evidence="6 17" id="KW-0812">Transmembrane</keyword>
<keyword evidence="7" id="KW-0547">Nucleotide-binding</keyword>
<dbReference type="SMART" id="SM00448">
    <property type="entry name" value="REC"/>
    <property type="match status" value="1"/>
</dbReference>
<dbReference type="FunFam" id="3.30.565.10:FF:000010">
    <property type="entry name" value="Sensor histidine kinase RcsC"/>
    <property type="match status" value="1"/>
</dbReference>
<dbReference type="SUPFAM" id="SSF47384">
    <property type="entry name" value="Homodimeric domain of signal transducing histidine kinase"/>
    <property type="match status" value="1"/>
</dbReference>
<dbReference type="Pfam" id="PF00072">
    <property type="entry name" value="Response_reg"/>
    <property type="match status" value="1"/>
</dbReference>
<organism evidence="21 23">
    <name type="scientific">Iodobacter fluviatilis</name>
    <dbReference type="NCBI Taxonomy" id="537"/>
    <lineage>
        <taxon>Bacteria</taxon>
        <taxon>Pseudomonadati</taxon>
        <taxon>Pseudomonadota</taxon>
        <taxon>Betaproteobacteria</taxon>
        <taxon>Neisseriales</taxon>
        <taxon>Chitinibacteraceae</taxon>
        <taxon>Iodobacter</taxon>
    </lineage>
</organism>
<dbReference type="InterPro" id="IPR004358">
    <property type="entry name" value="Sig_transdc_His_kin-like_C"/>
</dbReference>
<dbReference type="Pfam" id="PF00512">
    <property type="entry name" value="HisKA"/>
    <property type="match status" value="1"/>
</dbReference>
<dbReference type="SUPFAM" id="SSF55874">
    <property type="entry name" value="ATPase domain of HSP90 chaperone/DNA topoisomerase II/histidine kinase"/>
    <property type="match status" value="1"/>
</dbReference>
<evidence type="ECO:0000256" key="11">
    <source>
        <dbReference type="ARBA" id="ARBA00023136"/>
    </source>
</evidence>
<dbReference type="GO" id="GO:0005524">
    <property type="term" value="F:ATP binding"/>
    <property type="evidence" value="ECO:0007669"/>
    <property type="project" value="UniProtKB-KW"/>
</dbReference>
<dbReference type="InterPro" id="IPR005467">
    <property type="entry name" value="His_kinase_dom"/>
</dbReference>
<dbReference type="Proteomes" id="UP000295794">
    <property type="component" value="Unassembled WGS sequence"/>
</dbReference>
<evidence type="ECO:0000256" key="3">
    <source>
        <dbReference type="ARBA" id="ARBA00012438"/>
    </source>
</evidence>
<evidence type="ECO:0000259" key="18">
    <source>
        <dbReference type="PROSITE" id="PS50109"/>
    </source>
</evidence>
<dbReference type="SMART" id="SM00388">
    <property type="entry name" value="HisKA"/>
    <property type="match status" value="1"/>
</dbReference>
<evidence type="ECO:0000256" key="10">
    <source>
        <dbReference type="ARBA" id="ARBA00023012"/>
    </source>
</evidence>
<keyword evidence="11 17" id="KW-0472">Membrane</keyword>
<feature type="domain" description="Response regulatory" evidence="19">
    <location>
        <begin position="769"/>
        <end position="883"/>
    </location>
</feature>
<dbReference type="EMBL" id="SMBT01000028">
    <property type="protein sequence ID" value="TCU81123.1"/>
    <property type="molecule type" value="Genomic_DNA"/>
</dbReference>
<keyword evidence="21" id="KW-0808">Transferase</keyword>
<dbReference type="Gene3D" id="1.10.287.130">
    <property type="match status" value="1"/>
</dbReference>
<evidence type="ECO:0000256" key="7">
    <source>
        <dbReference type="ARBA" id="ARBA00022741"/>
    </source>
</evidence>
<keyword evidence="5 15" id="KW-0597">Phosphoprotein</keyword>
<comment type="function">
    <text evidence="12">Member of the two-component regulatory system BvgS/BvgA. Phosphorylates BvgA via a four-step phosphorelay in response to environmental signals.</text>
</comment>
<dbReference type="SUPFAM" id="SSF52172">
    <property type="entry name" value="CheY-like"/>
    <property type="match status" value="1"/>
</dbReference>
<accession>A0A377Q8E7</accession>
<dbReference type="InterPro" id="IPR011006">
    <property type="entry name" value="CheY-like_superfamily"/>
</dbReference>
<evidence type="ECO:0000256" key="2">
    <source>
        <dbReference type="ARBA" id="ARBA00004651"/>
    </source>
</evidence>
<comment type="subcellular location">
    <subcellularLocation>
        <location evidence="2">Cell membrane</location>
        <topology evidence="2">Multi-pass membrane protein</topology>
    </subcellularLocation>
</comment>
<dbReference type="InterPro" id="IPR036097">
    <property type="entry name" value="HisK_dim/P_sf"/>
</dbReference>
<proteinExistence type="predicted"/>
<dbReference type="AlphaFoldDB" id="A0A377Q8E7"/>
<gene>
    <name evidence="21" type="primary">evgS_1</name>
    <name evidence="22" type="ORF">EV682_12815</name>
    <name evidence="21" type="ORF">NCTC11159_01193</name>
</gene>
<keyword evidence="9 17" id="KW-1133">Transmembrane helix</keyword>
<evidence type="ECO:0000256" key="15">
    <source>
        <dbReference type="PROSITE-ProRule" id="PRU00169"/>
    </source>
</evidence>
<dbReference type="Proteomes" id="UP000255108">
    <property type="component" value="Unassembled WGS sequence"/>
</dbReference>
<evidence type="ECO:0000259" key="19">
    <source>
        <dbReference type="PROSITE" id="PS50110"/>
    </source>
</evidence>
<dbReference type="InterPro" id="IPR008207">
    <property type="entry name" value="Sig_transdc_His_kin_Hpt_dom"/>
</dbReference>
<evidence type="ECO:0000256" key="6">
    <source>
        <dbReference type="ARBA" id="ARBA00022692"/>
    </source>
</evidence>
<dbReference type="RefSeq" id="WP_132038788.1">
    <property type="nucleotide sequence ID" value="NZ_CAWOLO010000028.1"/>
</dbReference>
<dbReference type="InterPro" id="IPR003661">
    <property type="entry name" value="HisK_dim/P_dom"/>
</dbReference>
<feature type="compositionally biased region" description="Basic and acidic residues" evidence="16">
    <location>
        <begin position="292"/>
        <end position="304"/>
    </location>
</feature>
<dbReference type="SUPFAM" id="SSF47226">
    <property type="entry name" value="Histidine-containing phosphotransfer domain, HPT domain"/>
    <property type="match status" value="1"/>
</dbReference>
<evidence type="ECO:0000259" key="20">
    <source>
        <dbReference type="PROSITE" id="PS50894"/>
    </source>
</evidence>
<evidence type="ECO:0000256" key="12">
    <source>
        <dbReference type="ARBA" id="ARBA00058004"/>
    </source>
</evidence>
<dbReference type="EMBL" id="UGHR01000001">
    <property type="protein sequence ID" value="STQ90131.1"/>
    <property type="molecule type" value="Genomic_DNA"/>
</dbReference>
<feature type="transmembrane region" description="Helical" evidence="17">
    <location>
        <begin position="21"/>
        <end position="43"/>
    </location>
</feature>
<dbReference type="Gene3D" id="3.40.50.2300">
    <property type="match status" value="1"/>
</dbReference>
<dbReference type="PROSITE" id="PS50109">
    <property type="entry name" value="HIS_KIN"/>
    <property type="match status" value="1"/>
</dbReference>
<feature type="domain" description="Histidine kinase" evidence="18">
    <location>
        <begin position="523"/>
        <end position="741"/>
    </location>
</feature>
<feature type="transmembrane region" description="Helical" evidence="17">
    <location>
        <begin position="359"/>
        <end position="378"/>
    </location>
</feature>
<evidence type="ECO:0000256" key="17">
    <source>
        <dbReference type="SAM" id="Phobius"/>
    </source>
</evidence>
<reference evidence="21 23" key="1">
    <citation type="submission" date="2018-06" db="EMBL/GenBank/DDBJ databases">
        <authorList>
            <consortium name="Pathogen Informatics"/>
            <person name="Doyle S."/>
        </authorList>
    </citation>
    <scope>NUCLEOTIDE SEQUENCE [LARGE SCALE GENOMIC DNA]</scope>
    <source>
        <strain evidence="21 23">NCTC11159</strain>
    </source>
</reference>
<feature type="modified residue" description="Phosphohistidine" evidence="14">
    <location>
        <position position="938"/>
    </location>
</feature>
<keyword evidence="4" id="KW-1003">Cell membrane</keyword>
<feature type="region of interest" description="Disordered" evidence="16">
    <location>
        <begin position="292"/>
        <end position="311"/>
    </location>
</feature>
<evidence type="ECO:0000256" key="16">
    <source>
        <dbReference type="SAM" id="MobiDB-lite"/>
    </source>
</evidence>
<reference evidence="22 24" key="2">
    <citation type="submission" date="2019-03" db="EMBL/GenBank/DDBJ databases">
        <title>Genomic Encyclopedia of Type Strains, Phase IV (KMG-IV): sequencing the most valuable type-strain genomes for metagenomic binning, comparative biology and taxonomic classification.</title>
        <authorList>
            <person name="Goeker M."/>
        </authorList>
    </citation>
    <scope>NUCLEOTIDE SEQUENCE [LARGE SCALE GENOMIC DNA]</scope>
    <source>
        <strain evidence="22 24">DSM 3764</strain>
    </source>
</reference>
<evidence type="ECO:0000313" key="23">
    <source>
        <dbReference type="Proteomes" id="UP000255108"/>
    </source>
</evidence>
<dbReference type="EC" id="2.7.13.3" evidence="3"/>
<keyword evidence="24" id="KW-1185">Reference proteome</keyword>
<evidence type="ECO:0000313" key="22">
    <source>
        <dbReference type="EMBL" id="TCU81123.1"/>
    </source>
</evidence>
<dbReference type="InterPro" id="IPR036641">
    <property type="entry name" value="HPT_dom_sf"/>
</dbReference>
<dbReference type="CDD" id="cd17546">
    <property type="entry name" value="REC_hyHK_CKI1_RcsC-like"/>
    <property type="match status" value="1"/>
</dbReference>
<dbReference type="CDD" id="cd16922">
    <property type="entry name" value="HATPase_EvgS-ArcB-TorS-like"/>
    <property type="match status" value="1"/>
</dbReference>
<keyword evidence="8" id="KW-0067">ATP-binding</keyword>
<keyword evidence="22" id="KW-0418">Kinase</keyword>
<name>A0A377Q8E7_9NEIS</name>
<keyword evidence="10" id="KW-0902">Two-component regulatory system</keyword>
<dbReference type="Gene3D" id="3.30.565.10">
    <property type="entry name" value="Histidine kinase-like ATPase, C-terminal domain"/>
    <property type="match status" value="1"/>
</dbReference>
<protein>
    <recommendedName>
        <fullName evidence="13">Virulence sensor protein BvgS</fullName>
        <ecNumber evidence="3">2.7.13.3</ecNumber>
    </recommendedName>
</protein>
<feature type="domain" description="HPt" evidence="20">
    <location>
        <begin position="899"/>
        <end position="990"/>
    </location>
</feature>
<dbReference type="InterPro" id="IPR001789">
    <property type="entry name" value="Sig_transdc_resp-reg_receiver"/>
</dbReference>
<dbReference type="InterPro" id="IPR003594">
    <property type="entry name" value="HATPase_dom"/>
</dbReference>
<evidence type="ECO:0000256" key="5">
    <source>
        <dbReference type="ARBA" id="ARBA00022553"/>
    </source>
</evidence>
<dbReference type="CDD" id="cd00082">
    <property type="entry name" value="HisKA"/>
    <property type="match status" value="1"/>
</dbReference>
<dbReference type="OrthoDB" id="9796305at2"/>
<dbReference type="Gene3D" id="1.20.120.160">
    <property type="entry name" value="HPT domain"/>
    <property type="match status" value="1"/>
</dbReference>
<dbReference type="PANTHER" id="PTHR45339:SF1">
    <property type="entry name" value="HYBRID SIGNAL TRANSDUCTION HISTIDINE KINASE J"/>
    <property type="match status" value="1"/>
</dbReference>
<evidence type="ECO:0000256" key="4">
    <source>
        <dbReference type="ARBA" id="ARBA00022475"/>
    </source>
</evidence>
<comment type="catalytic activity">
    <reaction evidence="1">
        <text>ATP + protein L-histidine = ADP + protein N-phospho-L-histidine.</text>
        <dbReference type="EC" id="2.7.13.3"/>
    </reaction>
</comment>
<dbReference type="GO" id="GO:0005886">
    <property type="term" value="C:plasma membrane"/>
    <property type="evidence" value="ECO:0007669"/>
    <property type="project" value="UniProtKB-SubCell"/>
</dbReference>
<evidence type="ECO:0000256" key="1">
    <source>
        <dbReference type="ARBA" id="ARBA00000085"/>
    </source>
</evidence>
<dbReference type="Pfam" id="PF02518">
    <property type="entry name" value="HATPase_c"/>
    <property type="match status" value="1"/>
</dbReference>